<keyword evidence="3" id="KW-1185">Reference proteome</keyword>
<protein>
    <recommendedName>
        <fullName evidence="4">NACHT domain-containing protein</fullName>
    </recommendedName>
</protein>
<dbReference type="PANTHER" id="PTHR46844:SF1">
    <property type="entry name" value="SLR5058 PROTEIN"/>
    <property type="match status" value="1"/>
</dbReference>
<gene>
    <name evidence="2" type="ORF">EV382_1425</name>
</gene>
<proteinExistence type="predicted"/>
<dbReference type="OrthoDB" id="135105at2"/>
<sequence>MAAAPLAQDEASLGTFDWKSSILTIVALPVAYFLLKRLRDFAKRNVTLVTDAAFWVGDRIVAESVATRMSLKRYCRIQLDKEHSRYLPVPGSRGVMLQTDLVYIPLQLESAERSRVANATDIWKSNVRRARIVGDPGSGKSSLAKQMFRQACRVLLTDARNPLPIFIDLRSLCPPDDKNETELADWTLEFLQKEIESVQGFDMGRLYRTSAEGKGRGLLVLLDGLDEVASERYTLVASCINFMSERLGELNHKSRIILTMRTQFHHQVKYMFDSTFPPTFYIQSFTPTEIYSFLNRWPFPAETDRSATVNRLFAELTDKPTLRDMCSNPLVLAMYVASDQSGELASSPDTRTRFYALVTEELLIARRSRQLGMAAKSALLQQRESLLGKLALENLLNKDQAANQISFARALHLTRLICGAETVETAADLLRQICTETGILTEERAGETLRFIHLTFCEFLAAKEAVEGRRDGLHEIIDAHQRFSTSIAAHIRTRLVEVIPFALGLAPRVQSEEVLSEIHRLDDASVSGRCFLETQAYDHPSWVDYVDSETKRLTLTHPDAWGDPWLRRLHLLSVVVADEGEWASLHNRTAAYPLQNLFSKLVRGHRERLDLIFSSYASFDPQAAFRLAGAYGIDFLKERPDIVVAHLADPPFFAAIMERIRRARPEDHDRLLMLLAEGALSSAYVAERLASEPADLVPGSIKPSAIPHKARWFTKVAHTYSIIDGGMLRLSLLTYALSLALKDLSPYAYSAFPRLSIIRLARPPASLFFARLLAVNSMARATTVCILMGLAIYLTFALELAMPWKAVALPVIGLSLLHFAQWPKMSARYYTAMLLQSDSIISSRTMSVRRNGWLAPGVLLSYLTMHRQTLATDRIVSLRHLRVTQRGDLSQAQFDDSPTELRTASSGVEGRTHRL</sequence>
<feature type="region of interest" description="Disordered" evidence="1">
    <location>
        <begin position="893"/>
        <end position="915"/>
    </location>
</feature>
<evidence type="ECO:0000313" key="3">
    <source>
        <dbReference type="Proteomes" id="UP000293781"/>
    </source>
</evidence>
<name>A0A4Q7UFP6_9ACTN</name>
<dbReference type="EMBL" id="SHKK01000001">
    <property type="protein sequence ID" value="RZT78243.1"/>
    <property type="molecule type" value="Genomic_DNA"/>
</dbReference>
<dbReference type="SUPFAM" id="SSF52540">
    <property type="entry name" value="P-loop containing nucleoside triphosphate hydrolases"/>
    <property type="match status" value="1"/>
</dbReference>
<evidence type="ECO:0000313" key="2">
    <source>
        <dbReference type="EMBL" id="RZT78243.1"/>
    </source>
</evidence>
<reference evidence="2 3" key="1">
    <citation type="submission" date="2019-02" db="EMBL/GenBank/DDBJ databases">
        <title>Sequencing the genomes of 1000 actinobacteria strains.</title>
        <authorList>
            <person name="Klenk H.-P."/>
        </authorList>
    </citation>
    <scope>NUCLEOTIDE SEQUENCE [LARGE SCALE GENOMIC DNA]</scope>
    <source>
        <strain evidence="2 3">DSM 45888</strain>
    </source>
</reference>
<dbReference type="Proteomes" id="UP000293781">
    <property type="component" value="Unassembled WGS sequence"/>
</dbReference>
<comment type="caution">
    <text evidence="2">The sequence shown here is derived from an EMBL/GenBank/DDBJ whole genome shotgun (WGS) entry which is preliminary data.</text>
</comment>
<dbReference type="InterPro" id="IPR027417">
    <property type="entry name" value="P-loop_NTPase"/>
</dbReference>
<dbReference type="PANTHER" id="PTHR46844">
    <property type="entry name" value="SLR5058 PROTEIN"/>
    <property type="match status" value="1"/>
</dbReference>
<organism evidence="2 3">
    <name type="scientific">Micromonospora violae</name>
    <dbReference type="NCBI Taxonomy" id="1278207"/>
    <lineage>
        <taxon>Bacteria</taxon>
        <taxon>Bacillati</taxon>
        <taxon>Actinomycetota</taxon>
        <taxon>Actinomycetes</taxon>
        <taxon>Micromonosporales</taxon>
        <taxon>Micromonosporaceae</taxon>
        <taxon>Micromonospora</taxon>
    </lineage>
</organism>
<dbReference type="AlphaFoldDB" id="A0A4Q7UFP6"/>
<evidence type="ECO:0008006" key="4">
    <source>
        <dbReference type="Google" id="ProtNLM"/>
    </source>
</evidence>
<evidence type="ECO:0000256" key="1">
    <source>
        <dbReference type="SAM" id="MobiDB-lite"/>
    </source>
</evidence>
<feature type="compositionally biased region" description="Polar residues" evidence="1">
    <location>
        <begin position="893"/>
        <end position="906"/>
    </location>
</feature>
<accession>A0A4Q7UFP6</accession>
<dbReference type="Gene3D" id="3.40.50.300">
    <property type="entry name" value="P-loop containing nucleotide triphosphate hydrolases"/>
    <property type="match status" value="1"/>
</dbReference>
<dbReference type="RefSeq" id="WP_130400780.1">
    <property type="nucleotide sequence ID" value="NZ_SHKK01000001.1"/>
</dbReference>